<sequence length="575" mass="66084">MRKYVKGQVYPFDVIEIREVNERKFIYLSDGYKDTFRVIPFDFQLEWEPYNLPKVLNCYVVRVNQEGLPLLSQVRKEVLAHNYTEEGTEYPFKIVAKRKDVKSSSEYYELHDPFGLSHRYYPRQGEPEREVADIFSLIFQGIEEKEGNNAFLKLAPIQSTLTKSHSINEEINEGLAIGSEGESMEFKSTIIFPAGSIEPDVDRQMVIICKTIAGFMNKDGGELLIGVNDSGMVVGIDQDFKYLNSSKIDTFSYQTNIDGYENKIRTTVKNQLGNAANANIQISFPIHEGVTYCKIKINEVLKPIFLNHSKLYQRAGNMTQLLKGDEIAWFVEERYRKRIVKEGGALTGSRPENMEEVEEVEIVSLPETNPVLPPINYKPEGEKLWYWMTFYENGDWSFDTKQVEDETKVFEVSIPFSLKNERLIMAYRNGCVNVVVPYDQIKPKGKSGRKLRKKGHRYSNGWNTDSEILNIFCVDKKDLLVFKSKDSNDIDWVKIHNVSAISVHGTLNLAGNVLINPKFDASIVSISPLPIHYFHLVSALVLKDHQTSGYLGYRRKDKTLDKVFRVLDQILEKEK</sequence>
<dbReference type="EMBL" id="SPSB01000003">
    <property type="protein sequence ID" value="TFV94494.1"/>
    <property type="molecule type" value="Genomic_DNA"/>
</dbReference>
<dbReference type="Pfam" id="PF04326">
    <property type="entry name" value="SLFN_AlbA_2"/>
    <property type="match status" value="1"/>
</dbReference>
<proteinExistence type="predicted"/>
<feature type="domain" description="Schlafen AlbA-2" evidence="1">
    <location>
        <begin position="180"/>
        <end position="321"/>
    </location>
</feature>
<keyword evidence="3" id="KW-1185">Reference proteome</keyword>
<evidence type="ECO:0000313" key="3">
    <source>
        <dbReference type="Proteomes" id="UP000297647"/>
    </source>
</evidence>
<keyword evidence="2" id="KW-0547">Nucleotide-binding</keyword>
<gene>
    <name evidence="2" type="ORF">E4S40_10760</name>
</gene>
<dbReference type="Gene3D" id="3.30.950.30">
    <property type="entry name" value="Schlafen, AAA domain"/>
    <property type="match status" value="1"/>
</dbReference>
<dbReference type="InterPro" id="IPR038461">
    <property type="entry name" value="Schlafen_AlbA_2_dom_sf"/>
</dbReference>
<reference evidence="2 3" key="1">
    <citation type="submission" date="2019-03" db="EMBL/GenBank/DDBJ databases">
        <title>Algoriphagus sp. nov, a new strain isolated from root system soil of mangrove plant Kandelia.</title>
        <authorList>
            <person name="Yin Q."/>
            <person name="Wang K."/>
            <person name="Song Z."/>
        </authorList>
    </citation>
    <scope>NUCLEOTIDE SEQUENCE [LARGE SCALE GENOMIC DNA]</scope>
    <source>
        <strain evidence="2 3">XY-J91</strain>
    </source>
</reference>
<dbReference type="AlphaFoldDB" id="A0A4Y9QPE0"/>
<name>A0A4Y9QPE0_9BACT</name>
<dbReference type="InterPro" id="IPR007421">
    <property type="entry name" value="Schlafen_AlbA_2_dom"/>
</dbReference>
<protein>
    <submittedName>
        <fullName evidence="2">ATP-binding protein</fullName>
    </submittedName>
</protein>
<accession>A0A4Y9QPE0</accession>
<dbReference type="GO" id="GO:0005524">
    <property type="term" value="F:ATP binding"/>
    <property type="evidence" value="ECO:0007669"/>
    <property type="project" value="UniProtKB-KW"/>
</dbReference>
<dbReference type="OrthoDB" id="9807907at2"/>
<dbReference type="Proteomes" id="UP000297647">
    <property type="component" value="Unassembled WGS sequence"/>
</dbReference>
<organism evidence="2 3">
    <name type="scientific">Algoriphagus kandeliae</name>
    <dbReference type="NCBI Taxonomy" id="2562278"/>
    <lineage>
        <taxon>Bacteria</taxon>
        <taxon>Pseudomonadati</taxon>
        <taxon>Bacteroidota</taxon>
        <taxon>Cytophagia</taxon>
        <taxon>Cytophagales</taxon>
        <taxon>Cyclobacteriaceae</taxon>
        <taxon>Algoriphagus</taxon>
    </lineage>
</organism>
<evidence type="ECO:0000313" key="2">
    <source>
        <dbReference type="EMBL" id="TFV94494.1"/>
    </source>
</evidence>
<dbReference type="RefSeq" id="WP_135073878.1">
    <property type="nucleotide sequence ID" value="NZ_SPSB01000003.1"/>
</dbReference>
<evidence type="ECO:0000259" key="1">
    <source>
        <dbReference type="Pfam" id="PF04326"/>
    </source>
</evidence>
<comment type="caution">
    <text evidence="2">The sequence shown here is derived from an EMBL/GenBank/DDBJ whole genome shotgun (WGS) entry which is preliminary data.</text>
</comment>
<keyword evidence="2" id="KW-0067">ATP-binding</keyword>